<dbReference type="EMBL" id="HG001655">
    <property type="protein sequence ID" value="CDF33707.1"/>
    <property type="molecule type" value="Genomic_DNA"/>
</dbReference>
<evidence type="ECO:0000313" key="3">
    <source>
        <dbReference type="Proteomes" id="UP000012073"/>
    </source>
</evidence>
<dbReference type="OrthoDB" id="10541350at2759"/>
<dbReference type="KEGG" id="ccp:CHC_T00002496001"/>
<gene>
    <name evidence="2" type="ORF">CHC_T00002496001</name>
</gene>
<feature type="transmembrane region" description="Helical" evidence="1">
    <location>
        <begin position="81"/>
        <end position="98"/>
    </location>
</feature>
<keyword evidence="1" id="KW-0472">Membrane</keyword>
<keyword evidence="1" id="KW-0812">Transmembrane</keyword>
<dbReference type="RefSeq" id="XP_005713526.1">
    <property type="nucleotide sequence ID" value="XM_005713469.1"/>
</dbReference>
<evidence type="ECO:0000313" key="2">
    <source>
        <dbReference type="EMBL" id="CDF33707.1"/>
    </source>
</evidence>
<dbReference type="GeneID" id="17321254"/>
<feature type="transmembrane region" description="Helical" evidence="1">
    <location>
        <begin position="104"/>
        <end position="121"/>
    </location>
</feature>
<protein>
    <submittedName>
        <fullName evidence="2">Uncharacterized protein</fullName>
    </submittedName>
</protein>
<dbReference type="AlphaFoldDB" id="R7Q574"/>
<reference evidence="3" key="1">
    <citation type="journal article" date="2013" name="Proc. Natl. Acad. Sci. U.S.A.">
        <title>Genome structure and metabolic features in the red seaweed Chondrus crispus shed light on evolution of the Archaeplastida.</title>
        <authorList>
            <person name="Collen J."/>
            <person name="Porcel B."/>
            <person name="Carre W."/>
            <person name="Ball S.G."/>
            <person name="Chaparro C."/>
            <person name="Tonon T."/>
            <person name="Barbeyron T."/>
            <person name="Michel G."/>
            <person name="Noel B."/>
            <person name="Valentin K."/>
            <person name="Elias M."/>
            <person name="Artiguenave F."/>
            <person name="Arun A."/>
            <person name="Aury J.M."/>
            <person name="Barbosa-Neto J.F."/>
            <person name="Bothwell J.H."/>
            <person name="Bouget F.Y."/>
            <person name="Brillet L."/>
            <person name="Cabello-Hurtado F."/>
            <person name="Capella-Gutierrez S."/>
            <person name="Charrier B."/>
            <person name="Cladiere L."/>
            <person name="Cock J.M."/>
            <person name="Coelho S.M."/>
            <person name="Colleoni C."/>
            <person name="Czjzek M."/>
            <person name="Da Silva C."/>
            <person name="Delage L."/>
            <person name="Denoeud F."/>
            <person name="Deschamps P."/>
            <person name="Dittami S.M."/>
            <person name="Gabaldon T."/>
            <person name="Gachon C.M."/>
            <person name="Groisillier A."/>
            <person name="Herve C."/>
            <person name="Jabbari K."/>
            <person name="Katinka M."/>
            <person name="Kloareg B."/>
            <person name="Kowalczyk N."/>
            <person name="Labadie K."/>
            <person name="Leblanc C."/>
            <person name="Lopez P.J."/>
            <person name="McLachlan D.H."/>
            <person name="Meslet-Cladiere L."/>
            <person name="Moustafa A."/>
            <person name="Nehr Z."/>
            <person name="Nyvall Collen P."/>
            <person name="Panaud O."/>
            <person name="Partensky F."/>
            <person name="Poulain J."/>
            <person name="Rensing S.A."/>
            <person name="Rousvoal S."/>
            <person name="Samson G."/>
            <person name="Symeonidi A."/>
            <person name="Weissenbach J."/>
            <person name="Zambounis A."/>
            <person name="Wincker P."/>
            <person name="Boyen C."/>
        </authorList>
    </citation>
    <scope>NUCLEOTIDE SEQUENCE [LARGE SCALE GENOMIC DNA]</scope>
    <source>
        <strain evidence="3">cv. Stackhouse</strain>
    </source>
</reference>
<sequence>MAFVPPYVRATKAAHGKSATHGRSWRSSSFIPCERTCISKRCRSSCPELSMSTEQKKKDKEFQSDEERRLQNDKKYMFREFAKISAASVGIGIVLLFYDMLISLVAVGIGSVYAIAVLLEVRGADTLLSRAVQGVSSAWRAFGRAVGDGYRAIRREVRKGLED</sequence>
<evidence type="ECO:0000256" key="1">
    <source>
        <dbReference type="SAM" id="Phobius"/>
    </source>
</evidence>
<proteinExistence type="predicted"/>
<organism evidence="2 3">
    <name type="scientific">Chondrus crispus</name>
    <name type="common">Carrageen Irish moss</name>
    <name type="synonym">Polymorpha crispa</name>
    <dbReference type="NCBI Taxonomy" id="2769"/>
    <lineage>
        <taxon>Eukaryota</taxon>
        <taxon>Rhodophyta</taxon>
        <taxon>Florideophyceae</taxon>
        <taxon>Rhodymeniophycidae</taxon>
        <taxon>Gigartinales</taxon>
        <taxon>Gigartinaceae</taxon>
        <taxon>Chondrus</taxon>
    </lineage>
</organism>
<name>R7Q574_CHOCR</name>
<dbReference type="Gramene" id="CDF33707">
    <property type="protein sequence ID" value="CDF33707"/>
    <property type="gene ID" value="CHC_T00002496001"/>
</dbReference>
<accession>R7Q574</accession>
<keyword evidence="1" id="KW-1133">Transmembrane helix</keyword>
<keyword evidence="3" id="KW-1185">Reference proteome</keyword>
<dbReference type="Proteomes" id="UP000012073">
    <property type="component" value="Unassembled WGS sequence"/>
</dbReference>